<organism evidence="5 6">
    <name type="scientific">Streptomyces xanthophaeus</name>
    <dbReference type="NCBI Taxonomy" id="67385"/>
    <lineage>
        <taxon>Bacteria</taxon>
        <taxon>Bacillati</taxon>
        <taxon>Actinomycetota</taxon>
        <taxon>Actinomycetes</taxon>
        <taxon>Kitasatosporales</taxon>
        <taxon>Streptomycetaceae</taxon>
        <taxon>Streptomyces</taxon>
    </lineage>
</organism>
<sequence length="731" mass="72296">MTTQHPTTPSRAGAASAALALVLASVASAAPVSAAGPARTGQGAGGQQLTVYAASGLDPLGESVRVKGAGYDQSKGVYVALCKDNGDNRAPAPCAGGADMTGGSKASQWIVPRGDAHAGELGTPYGEGGRFDVELKLTAKSEGLDCLQVACSVVTRVDHRGAGDRSQDVRVPVAFRGQDPVGPGGEGVDVPQGTVAYRAVAQFTTAGKPRDLMLHPDSRKLYVGSDDLPDTADVNESGLHVLDPADGRLRSSVTRAPGSTGTPGQRAVRQLIAPLPGDGVVFSYPVRGIGTAKDGDTAAAGAWVPGGTVTDAAPGPTPGTVLVAQGSVLSEVDVATAAVRRSVTLEGGDGFAFDPVRKTVWFTDAGNRRMYRIDAASFTVTATVQLPAGEGYAGFTEVDAETGAVWVGLDTSVAVHDATGRRVRVLQSTDLPRAAGFDAVTHEAYVVWQDTGDASQPGSDNNGALTVYRTADLQEAAKPVVLPGNHGQSGFASLVVEPGGGTVFVSHPAEGRITRLERSVSPEVTQGPTAQTVTEGTRAVLTAHAQGTPAPTVVWQVSVDAGRTWQAVPGADAPVHSFTARASDDGHLFRAEFRNAAGTSRTAPVTLTVTPAGTTSGGGTGGSGGPTSGSGGGDGTTGGSTGGSTGSAGTTTGEGTSGSAGSTGPSGTGGAVGSGGSVGSGGTVGGGGATTTGGGALASTGTAVAALAGGAVALTAVGWALVRRRHPEGTA</sequence>
<dbReference type="SUPFAM" id="SSF51004">
    <property type="entry name" value="C-terminal (heme d1) domain of cytochrome cd1-nitrite reductase"/>
    <property type="match status" value="1"/>
</dbReference>
<dbReference type="InterPro" id="IPR015943">
    <property type="entry name" value="WD40/YVTN_repeat-like_dom_sf"/>
</dbReference>
<name>A0A919GY85_9ACTN</name>
<evidence type="ECO:0000313" key="5">
    <source>
        <dbReference type="EMBL" id="GHI83318.1"/>
    </source>
</evidence>
<feature type="region of interest" description="Disordered" evidence="1">
    <location>
        <begin position="600"/>
        <end position="678"/>
    </location>
</feature>
<dbReference type="EMBL" id="BNEE01000004">
    <property type="protein sequence ID" value="GHI83318.1"/>
    <property type="molecule type" value="Genomic_DNA"/>
</dbReference>
<dbReference type="AlphaFoldDB" id="A0A919GY85"/>
<feature type="compositionally biased region" description="Low complexity" evidence="1">
    <location>
        <begin position="647"/>
        <end position="663"/>
    </location>
</feature>
<feature type="compositionally biased region" description="Gly residues" evidence="1">
    <location>
        <begin position="664"/>
        <end position="678"/>
    </location>
</feature>
<dbReference type="Gene3D" id="2.130.10.10">
    <property type="entry name" value="YVTN repeat-like/Quinoprotein amine dehydrogenase"/>
    <property type="match status" value="1"/>
</dbReference>
<dbReference type="InterPro" id="IPR013783">
    <property type="entry name" value="Ig-like_fold"/>
</dbReference>
<dbReference type="OrthoDB" id="3826165at2"/>
<dbReference type="Gene3D" id="2.60.40.10">
    <property type="entry name" value="Immunoglobulins"/>
    <property type="match status" value="1"/>
</dbReference>
<dbReference type="SUPFAM" id="SSF48726">
    <property type="entry name" value="Immunoglobulin"/>
    <property type="match status" value="1"/>
</dbReference>
<evidence type="ECO:0000313" key="6">
    <source>
        <dbReference type="Proteomes" id="UP000600026"/>
    </source>
</evidence>
<dbReference type="InterPro" id="IPR011048">
    <property type="entry name" value="Haem_d1_sf"/>
</dbReference>
<dbReference type="InterPro" id="IPR027273">
    <property type="entry name" value="Neocarzinostatin-like"/>
</dbReference>
<dbReference type="PROSITE" id="PS50835">
    <property type="entry name" value="IG_LIKE"/>
    <property type="match status" value="1"/>
</dbReference>
<dbReference type="InterPro" id="IPR036179">
    <property type="entry name" value="Ig-like_dom_sf"/>
</dbReference>
<evidence type="ECO:0000256" key="1">
    <source>
        <dbReference type="SAM" id="MobiDB-lite"/>
    </source>
</evidence>
<evidence type="ECO:0000256" key="3">
    <source>
        <dbReference type="SAM" id="SignalP"/>
    </source>
</evidence>
<feature type="signal peptide" evidence="3">
    <location>
        <begin position="1"/>
        <end position="29"/>
    </location>
</feature>
<feature type="chain" id="PRO_5036857421" description="Ig-like domain-containing protein" evidence="3">
    <location>
        <begin position="30"/>
        <end position="731"/>
    </location>
</feature>
<keyword evidence="2" id="KW-0812">Transmembrane</keyword>
<reference evidence="5" key="1">
    <citation type="submission" date="2020-09" db="EMBL/GenBank/DDBJ databases">
        <title>Whole genome shotgun sequence of Streptomyces xanthophaeus NBRC 12829.</title>
        <authorList>
            <person name="Komaki H."/>
            <person name="Tamura T."/>
        </authorList>
    </citation>
    <scope>NUCLEOTIDE SEQUENCE</scope>
    <source>
        <strain evidence="5">NBRC 12829</strain>
    </source>
</reference>
<keyword evidence="2" id="KW-0472">Membrane</keyword>
<keyword evidence="2" id="KW-1133">Transmembrane helix</keyword>
<keyword evidence="6" id="KW-1185">Reference proteome</keyword>
<comment type="caution">
    <text evidence="5">The sequence shown here is derived from an EMBL/GenBank/DDBJ whole genome shotgun (WGS) entry which is preliminary data.</text>
</comment>
<accession>A0A919GY85</accession>
<keyword evidence="3" id="KW-0732">Signal</keyword>
<feature type="compositionally biased region" description="Gly residues" evidence="1">
    <location>
        <begin position="615"/>
        <end position="646"/>
    </location>
</feature>
<evidence type="ECO:0000259" key="4">
    <source>
        <dbReference type="PROSITE" id="PS50835"/>
    </source>
</evidence>
<feature type="domain" description="Ig-like" evidence="4">
    <location>
        <begin position="522"/>
        <end position="555"/>
    </location>
</feature>
<dbReference type="Gene3D" id="2.60.40.230">
    <property type="entry name" value="Neocarzinostatin-like"/>
    <property type="match status" value="1"/>
</dbReference>
<proteinExistence type="predicted"/>
<dbReference type="SUPFAM" id="SSF49319">
    <property type="entry name" value="Actinoxanthin-like"/>
    <property type="match status" value="1"/>
</dbReference>
<protein>
    <recommendedName>
        <fullName evidence="4">Ig-like domain-containing protein</fullName>
    </recommendedName>
</protein>
<dbReference type="Proteomes" id="UP000600026">
    <property type="component" value="Unassembled WGS sequence"/>
</dbReference>
<dbReference type="InterPro" id="IPR007110">
    <property type="entry name" value="Ig-like_dom"/>
</dbReference>
<dbReference type="RefSeq" id="WP_031137999.1">
    <property type="nucleotide sequence ID" value="NZ_BNEE01000004.1"/>
</dbReference>
<dbReference type="GO" id="GO:0005975">
    <property type="term" value="P:carbohydrate metabolic process"/>
    <property type="evidence" value="ECO:0007669"/>
    <property type="project" value="UniProtKB-ARBA"/>
</dbReference>
<evidence type="ECO:0000256" key="2">
    <source>
        <dbReference type="SAM" id="Phobius"/>
    </source>
</evidence>
<gene>
    <name evidence="5" type="ORF">Sxan_06820</name>
</gene>
<feature type="transmembrane region" description="Helical" evidence="2">
    <location>
        <begin position="703"/>
        <end position="722"/>
    </location>
</feature>